<keyword evidence="8" id="KW-1185">Reference proteome</keyword>
<evidence type="ECO:0000313" key="8">
    <source>
        <dbReference type="Proteomes" id="UP000199365"/>
    </source>
</evidence>
<dbReference type="CDD" id="cd07422">
    <property type="entry name" value="MPP_ApaH"/>
    <property type="match status" value="1"/>
</dbReference>
<comment type="function">
    <text evidence="1 5">Hydrolyzes diadenosine 5',5'''-P1,P4-tetraphosphate to yield ADP.</text>
</comment>
<evidence type="ECO:0000313" key="7">
    <source>
        <dbReference type="EMBL" id="SDQ94765.1"/>
    </source>
</evidence>
<comment type="catalytic activity">
    <reaction evidence="4 5">
        <text>P(1),P(4)-bis(5'-adenosyl) tetraphosphate + H2O = 2 ADP + 2 H(+)</text>
        <dbReference type="Rhea" id="RHEA:24252"/>
        <dbReference type="ChEBI" id="CHEBI:15377"/>
        <dbReference type="ChEBI" id="CHEBI:15378"/>
        <dbReference type="ChEBI" id="CHEBI:58141"/>
        <dbReference type="ChEBI" id="CHEBI:456216"/>
        <dbReference type="EC" id="3.6.1.41"/>
    </reaction>
</comment>
<dbReference type="EMBL" id="FNKX01000001">
    <property type="protein sequence ID" value="SDQ94765.1"/>
    <property type="molecule type" value="Genomic_DNA"/>
</dbReference>
<dbReference type="NCBIfam" id="TIGR00668">
    <property type="entry name" value="apaH"/>
    <property type="match status" value="1"/>
</dbReference>
<dbReference type="SUPFAM" id="SSF56300">
    <property type="entry name" value="Metallo-dependent phosphatases"/>
    <property type="match status" value="1"/>
</dbReference>
<organism evidence="7 8">
    <name type="scientific">Paraburkholderia tuberum</name>
    <dbReference type="NCBI Taxonomy" id="157910"/>
    <lineage>
        <taxon>Bacteria</taxon>
        <taxon>Pseudomonadati</taxon>
        <taxon>Pseudomonadota</taxon>
        <taxon>Betaproteobacteria</taxon>
        <taxon>Burkholderiales</taxon>
        <taxon>Burkholderiaceae</taxon>
        <taxon>Paraburkholderia</taxon>
    </lineage>
</organism>
<evidence type="ECO:0000256" key="1">
    <source>
        <dbReference type="ARBA" id="ARBA00003413"/>
    </source>
</evidence>
<dbReference type="STRING" id="157910.SAMN05445850_2221"/>
<dbReference type="PIRSF" id="PIRSF000903">
    <property type="entry name" value="B5n-ttraPtase_sm"/>
    <property type="match status" value="1"/>
</dbReference>
<evidence type="ECO:0000256" key="3">
    <source>
        <dbReference type="ARBA" id="ARBA00022801"/>
    </source>
</evidence>
<accession>A0A1H1F1A6</accession>
<protein>
    <recommendedName>
        <fullName evidence="5">Bis(5'-nucleosyl)-tetraphosphatase, symmetrical</fullName>
        <ecNumber evidence="5">3.6.1.41</ecNumber>
    </recommendedName>
    <alternativeName>
        <fullName evidence="5">Ap4A hydrolase</fullName>
    </alternativeName>
    <alternativeName>
        <fullName evidence="5">Diadenosine 5',5'''-P1,P4-tetraphosphate pyrophosphohydrolase</fullName>
    </alternativeName>
    <alternativeName>
        <fullName evidence="5">Diadenosine tetraphosphatase</fullName>
    </alternativeName>
</protein>
<feature type="domain" description="Calcineurin-like phosphoesterase" evidence="6">
    <location>
        <begin position="43"/>
        <end position="177"/>
    </location>
</feature>
<name>A0A1H1F1A6_9BURK</name>
<dbReference type="PANTHER" id="PTHR40942">
    <property type="match status" value="1"/>
</dbReference>
<gene>
    <name evidence="5" type="primary">apaH</name>
    <name evidence="7" type="ORF">SAMN05445850_2221</name>
</gene>
<dbReference type="Proteomes" id="UP000199365">
    <property type="component" value="Unassembled WGS sequence"/>
</dbReference>
<dbReference type="EC" id="3.6.1.41" evidence="5"/>
<sequence length="317" mass="34306">MSRYLAALPSVARVVQHRAYRIALISSMTPLNASSTSAPLVPLAFGDLQGCRAPFQRLLAKAAPPDGTPLWFAGDLINRGPDSLDTLRDVIAFGERAVPVLGNHDLHLLSVSAGIRKSKKGDTIEEILAAPDAADLLEWIRHRPLAHFDNGMLMVHAGVLPQWDATLTLELADELQRALRAPNWKETLAGLYGNEPNRWKPGLKGIERLRVTCSALTRMRFCSADGVMDFSSSGTLASTPSGCMPWFDVPSRQTADVTVVFGHWAALGLMLRGNLIGLDSGCVWGQKLSAVRLAKNPAERTLTQVDCDSRGVPRGGN</sequence>
<dbReference type="HAMAP" id="MF_00199">
    <property type="entry name" value="ApaH"/>
    <property type="match status" value="1"/>
</dbReference>
<dbReference type="Gene3D" id="3.60.21.10">
    <property type="match status" value="1"/>
</dbReference>
<comment type="similarity">
    <text evidence="2 5">Belongs to the Ap4A hydrolase family.</text>
</comment>
<dbReference type="PANTHER" id="PTHR40942:SF4">
    <property type="entry name" value="CYTOCHROME C5"/>
    <property type="match status" value="1"/>
</dbReference>
<evidence type="ECO:0000256" key="4">
    <source>
        <dbReference type="ARBA" id="ARBA00049417"/>
    </source>
</evidence>
<proteinExistence type="inferred from homology"/>
<dbReference type="AlphaFoldDB" id="A0A1H1F1A6"/>
<dbReference type="InterPro" id="IPR004617">
    <property type="entry name" value="ApaH"/>
</dbReference>
<dbReference type="Pfam" id="PF00149">
    <property type="entry name" value="Metallophos"/>
    <property type="match status" value="1"/>
</dbReference>
<evidence type="ECO:0000259" key="6">
    <source>
        <dbReference type="Pfam" id="PF00149"/>
    </source>
</evidence>
<dbReference type="InterPro" id="IPR004843">
    <property type="entry name" value="Calcineurin-like_PHP"/>
</dbReference>
<dbReference type="GO" id="GO:0008803">
    <property type="term" value="F:bis(5'-nucleosyl)-tetraphosphatase (symmetrical) activity"/>
    <property type="evidence" value="ECO:0007669"/>
    <property type="project" value="UniProtKB-UniRule"/>
</dbReference>
<dbReference type="InterPro" id="IPR029052">
    <property type="entry name" value="Metallo-depent_PP-like"/>
</dbReference>
<keyword evidence="3 5" id="KW-0378">Hydrolase</keyword>
<reference evidence="8" key="1">
    <citation type="submission" date="2016-10" db="EMBL/GenBank/DDBJ databases">
        <authorList>
            <person name="Varghese N."/>
            <person name="Submissions S."/>
        </authorList>
    </citation>
    <scope>NUCLEOTIDE SEQUENCE [LARGE SCALE GENOMIC DNA]</scope>
    <source>
        <strain evidence="8">DUS833</strain>
    </source>
</reference>
<dbReference type="NCBIfam" id="NF001204">
    <property type="entry name" value="PRK00166.1"/>
    <property type="match status" value="1"/>
</dbReference>
<evidence type="ECO:0000256" key="2">
    <source>
        <dbReference type="ARBA" id="ARBA00005419"/>
    </source>
</evidence>
<evidence type="ECO:0000256" key="5">
    <source>
        <dbReference type="HAMAP-Rule" id="MF_00199"/>
    </source>
</evidence>